<proteinExistence type="inferred from homology"/>
<evidence type="ECO:0000313" key="4">
    <source>
        <dbReference type="Proteomes" id="UP000316096"/>
    </source>
</evidence>
<organism evidence="3 4">
    <name type="scientific">Actinoallomurus bryophytorum</name>
    <dbReference type="NCBI Taxonomy" id="1490222"/>
    <lineage>
        <taxon>Bacteria</taxon>
        <taxon>Bacillati</taxon>
        <taxon>Actinomycetota</taxon>
        <taxon>Actinomycetes</taxon>
        <taxon>Streptosporangiales</taxon>
        <taxon>Thermomonosporaceae</taxon>
        <taxon>Actinoallomurus</taxon>
    </lineage>
</organism>
<dbReference type="GO" id="GO:0016491">
    <property type="term" value="F:oxidoreductase activity"/>
    <property type="evidence" value="ECO:0007669"/>
    <property type="project" value="InterPro"/>
</dbReference>
<dbReference type="GO" id="GO:0005886">
    <property type="term" value="C:plasma membrane"/>
    <property type="evidence" value="ECO:0007669"/>
    <property type="project" value="TreeGrafter"/>
</dbReference>
<dbReference type="Pfam" id="PF04075">
    <property type="entry name" value="F420H2_quin_red"/>
    <property type="match status" value="1"/>
</dbReference>
<dbReference type="SUPFAM" id="SSF50475">
    <property type="entry name" value="FMN-binding split barrel"/>
    <property type="match status" value="1"/>
</dbReference>
<comment type="caution">
    <text evidence="3">The sequence shown here is derived from an EMBL/GenBank/DDBJ whole genome shotgun (WGS) entry which is preliminary data.</text>
</comment>
<protein>
    <submittedName>
        <fullName evidence="3">Deazaflavin-dependent oxidoreductase (Nitroreductase family)</fullName>
    </submittedName>
</protein>
<name>A0A543CIV2_9ACTN</name>
<dbReference type="InterPro" id="IPR012349">
    <property type="entry name" value="Split_barrel_FMN-bd"/>
</dbReference>
<evidence type="ECO:0000256" key="2">
    <source>
        <dbReference type="ARBA" id="ARBA00049106"/>
    </source>
</evidence>
<dbReference type="GO" id="GO:0070967">
    <property type="term" value="F:coenzyme F420 binding"/>
    <property type="evidence" value="ECO:0007669"/>
    <property type="project" value="TreeGrafter"/>
</dbReference>
<dbReference type="InterPro" id="IPR004378">
    <property type="entry name" value="F420H2_quin_Rdtase"/>
</dbReference>
<sequence>MTQADGVQARNARVIAEFRANRGQVGGDFAGAPLLLLHTVGARTGKPRVNPAMYLPDDGRYLIFATNGGADEHPAWYRNLMTHPSAQIEVGDRVIGVHATELRGHERDDRYAAQARLYPGFAAYEQNTARTIPVIALTPTSR</sequence>
<evidence type="ECO:0000256" key="1">
    <source>
        <dbReference type="ARBA" id="ARBA00008710"/>
    </source>
</evidence>
<evidence type="ECO:0000313" key="3">
    <source>
        <dbReference type="EMBL" id="TQL97021.1"/>
    </source>
</evidence>
<dbReference type="PANTHER" id="PTHR39428">
    <property type="entry name" value="F420H(2)-DEPENDENT QUINONE REDUCTASE RV1261C"/>
    <property type="match status" value="1"/>
</dbReference>
<dbReference type="Proteomes" id="UP000316096">
    <property type="component" value="Unassembled WGS sequence"/>
</dbReference>
<dbReference type="AlphaFoldDB" id="A0A543CIV2"/>
<accession>A0A543CIV2</accession>
<dbReference type="OrthoDB" id="8225825at2"/>
<keyword evidence="4" id="KW-1185">Reference proteome</keyword>
<comment type="similarity">
    <text evidence="1">Belongs to the F420H(2)-dependent quinone reductase family.</text>
</comment>
<dbReference type="PANTHER" id="PTHR39428:SF1">
    <property type="entry name" value="F420H(2)-DEPENDENT QUINONE REDUCTASE RV1261C"/>
    <property type="match status" value="1"/>
</dbReference>
<reference evidence="3 4" key="1">
    <citation type="submission" date="2019-06" db="EMBL/GenBank/DDBJ databases">
        <title>Sequencing the genomes of 1000 actinobacteria strains.</title>
        <authorList>
            <person name="Klenk H.-P."/>
        </authorList>
    </citation>
    <scope>NUCLEOTIDE SEQUENCE [LARGE SCALE GENOMIC DNA]</scope>
    <source>
        <strain evidence="3 4">DSM 102200</strain>
    </source>
</reference>
<dbReference type="RefSeq" id="WP_141955802.1">
    <property type="nucleotide sequence ID" value="NZ_VFOZ01000001.1"/>
</dbReference>
<comment type="catalytic activity">
    <reaction evidence="2">
        <text>oxidized coenzyme F420-(gamma-L-Glu)(n) + a quinol + H(+) = reduced coenzyme F420-(gamma-L-Glu)(n) + a quinone</text>
        <dbReference type="Rhea" id="RHEA:39663"/>
        <dbReference type="Rhea" id="RHEA-COMP:12939"/>
        <dbReference type="Rhea" id="RHEA-COMP:14378"/>
        <dbReference type="ChEBI" id="CHEBI:15378"/>
        <dbReference type="ChEBI" id="CHEBI:24646"/>
        <dbReference type="ChEBI" id="CHEBI:132124"/>
        <dbReference type="ChEBI" id="CHEBI:133980"/>
        <dbReference type="ChEBI" id="CHEBI:139511"/>
    </reaction>
</comment>
<dbReference type="NCBIfam" id="TIGR00026">
    <property type="entry name" value="hi_GC_TIGR00026"/>
    <property type="match status" value="1"/>
</dbReference>
<dbReference type="Gene3D" id="2.30.110.10">
    <property type="entry name" value="Electron Transport, Fmn-binding Protein, Chain A"/>
    <property type="match status" value="1"/>
</dbReference>
<dbReference type="EMBL" id="VFOZ01000001">
    <property type="protein sequence ID" value="TQL97021.1"/>
    <property type="molecule type" value="Genomic_DNA"/>
</dbReference>
<gene>
    <name evidence="3" type="ORF">FB559_2593</name>
</gene>